<organism evidence="1">
    <name type="scientific">Panicum hallii</name>
    <dbReference type="NCBI Taxonomy" id="206008"/>
    <lineage>
        <taxon>Eukaryota</taxon>
        <taxon>Viridiplantae</taxon>
        <taxon>Streptophyta</taxon>
        <taxon>Embryophyta</taxon>
        <taxon>Tracheophyta</taxon>
        <taxon>Spermatophyta</taxon>
        <taxon>Magnoliopsida</taxon>
        <taxon>Liliopsida</taxon>
        <taxon>Poales</taxon>
        <taxon>Poaceae</taxon>
        <taxon>PACMAD clade</taxon>
        <taxon>Panicoideae</taxon>
        <taxon>Panicodae</taxon>
        <taxon>Paniceae</taxon>
        <taxon>Panicinae</taxon>
        <taxon>Panicum</taxon>
        <taxon>Panicum sect. Panicum</taxon>
    </lineage>
</organism>
<accession>A0A2T8KQ12</accession>
<gene>
    <name evidence="1" type="ORF">PAHAL_2G225700</name>
</gene>
<dbReference type="Proteomes" id="UP000243499">
    <property type="component" value="Chromosome 2"/>
</dbReference>
<proteinExistence type="predicted"/>
<protein>
    <submittedName>
        <fullName evidence="1">Uncharacterized protein</fullName>
    </submittedName>
</protein>
<sequence length="55" mass="6028">MTKHPPGLKTNAKSLNSSFSISEVASQCITTSLALSEMSICILYYSSLEAQYRII</sequence>
<dbReference type="EMBL" id="CM008047">
    <property type="protein sequence ID" value="PVH64265.1"/>
    <property type="molecule type" value="Genomic_DNA"/>
</dbReference>
<dbReference type="AlphaFoldDB" id="A0A2T8KQ12"/>
<reference evidence="1" key="1">
    <citation type="submission" date="2018-04" db="EMBL/GenBank/DDBJ databases">
        <title>WGS assembly of Panicum hallii.</title>
        <authorList>
            <person name="Lovell J."/>
            <person name="Jenkins J."/>
            <person name="Lowry D."/>
            <person name="Mamidi S."/>
            <person name="Sreedasyam A."/>
            <person name="Weng X."/>
            <person name="Barry K."/>
            <person name="Bonette J."/>
            <person name="Campitelli B."/>
            <person name="Daum C."/>
            <person name="Gordon S."/>
            <person name="Gould B."/>
            <person name="Lipzen A."/>
            <person name="Macqueen A."/>
            <person name="Palacio-Mejia J."/>
            <person name="Plott C."/>
            <person name="Shakirov E."/>
            <person name="Shu S."/>
            <person name="Yoshinaga Y."/>
            <person name="Zane M."/>
            <person name="Rokhsar D."/>
            <person name="Grimwood J."/>
            <person name="Schmutz J."/>
            <person name="Juenger T."/>
        </authorList>
    </citation>
    <scope>NUCLEOTIDE SEQUENCE [LARGE SCALE GENOMIC DNA]</scope>
    <source>
        <strain evidence="1">FIL2</strain>
    </source>
</reference>
<evidence type="ECO:0000313" key="1">
    <source>
        <dbReference type="EMBL" id="PVH64265.1"/>
    </source>
</evidence>
<name>A0A2T8KQ12_9POAL</name>
<dbReference type="Gramene" id="PVH64265">
    <property type="protein sequence ID" value="PVH64265"/>
    <property type="gene ID" value="PAHAL_2G225700"/>
</dbReference>